<evidence type="ECO:0000256" key="3">
    <source>
        <dbReference type="ARBA" id="ARBA00022692"/>
    </source>
</evidence>
<dbReference type="Pfam" id="PF02416">
    <property type="entry name" value="TatA_B_E"/>
    <property type="match status" value="1"/>
</dbReference>
<accession>A0A2P5SZB3</accession>
<keyword evidence="5" id="KW-1133">Transmembrane helix</keyword>
<dbReference type="Proteomes" id="UP000296153">
    <property type="component" value="Unassembled WGS sequence"/>
</dbReference>
<evidence type="ECO:0000313" key="8">
    <source>
        <dbReference type="EMBL" id="PPI87674.1"/>
    </source>
</evidence>
<dbReference type="AlphaFoldDB" id="A0A2P5SZB3"/>
<evidence type="ECO:0000256" key="7">
    <source>
        <dbReference type="ARBA" id="ARBA00023136"/>
    </source>
</evidence>
<reference evidence="8 9" key="1">
    <citation type="journal article" date="2018" name="Genome Biol. Evol.">
        <title>Cladogenesis and Genomic Streamlining in Extracellular Endosymbionts of Tropical Stink Bugs.</title>
        <authorList>
            <person name="Otero-Bravo A."/>
            <person name="Goffredi S."/>
            <person name="Sabree Z.L."/>
        </authorList>
    </citation>
    <scope>NUCLEOTIDE SEQUENCE [LARGE SCALE GENOMIC DNA]</scope>
    <source>
        <strain evidence="8 9">SoEE</strain>
    </source>
</reference>
<keyword evidence="4" id="KW-0653">Protein transport</keyword>
<protein>
    <recommendedName>
        <fullName evidence="10">Sec-independent protein translocase protein TatB</fullName>
    </recommendedName>
</protein>
<evidence type="ECO:0000256" key="4">
    <source>
        <dbReference type="ARBA" id="ARBA00022927"/>
    </source>
</evidence>
<comment type="subcellular location">
    <subcellularLocation>
        <location evidence="1">Membrane</location>
        <topology evidence="1">Single-pass membrane protein</topology>
    </subcellularLocation>
</comment>
<evidence type="ECO:0008006" key="10">
    <source>
        <dbReference type="Google" id="ProtNLM"/>
    </source>
</evidence>
<dbReference type="PRINTS" id="PR01506">
    <property type="entry name" value="TATBPROTEIN"/>
</dbReference>
<dbReference type="EMBL" id="PDKT01000006">
    <property type="protein sequence ID" value="PPI87674.1"/>
    <property type="molecule type" value="Genomic_DNA"/>
</dbReference>
<organism evidence="8 9">
    <name type="scientific">Candidatus Pantoea edessiphila</name>
    <dbReference type="NCBI Taxonomy" id="2044610"/>
    <lineage>
        <taxon>Bacteria</taxon>
        <taxon>Pseudomonadati</taxon>
        <taxon>Pseudomonadota</taxon>
        <taxon>Gammaproteobacteria</taxon>
        <taxon>Enterobacterales</taxon>
        <taxon>Erwiniaceae</taxon>
        <taxon>Pantoea</taxon>
    </lineage>
</organism>
<evidence type="ECO:0000256" key="6">
    <source>
        <dbReference type="ARBA" id="ARBA00023010"/>
    </source>
</evidence>
<proteinExistence type="predicted"/>
<keyword evidence="7" id="KW-0472">Membrane</keyword>
<keyword evidence="3" id="KW-0812">Transmembrane</keyword>
<evidence type="ECO:0000313" key="9">
    <source>
        <dbReference type="Proteomes" id="UP000296153"/>
    </source>
</evidence>
<evidence type="ECO:0000256" key="5">
    <source>
        <dbReference type="ARBA" id="ARBA00022989"/>
    </source>
</evidence>
<evidence type="ECO:0000256" key="2">
    <source>
        <dbReference type="ARBA" id="ARBA00022448"/>
    </source>
</evidence>
<keyword evidence="6" id="KW-0811">Translocation</keyword>
<keyword evidence="2" id="KW-0813">Transport</keyword>
<name>A0A2P5SZB3_9GAMM</name>
<dbReference type="InterPro" id="IPR003369">
    <property type="entry name" value="TatA/B/E"/>
</dbReference>
<comment type="caution">
    <text evidence="8">The sequence shown here is derived from an EMBL/GenBank/DDBJ whole genome shotgun (WGS) entry which is preliminary data.</text>
</comment>
<gene>
    <name evidence="8" type="ORF">CRV12_03605</name>
</gene>
<evidence type="ECO:0000256" key="1">
    <source>
        <dbReference type="ARBA" id="ARBA00004167"/>
    </source>
</evidence>
<sequence>MLNFNFREFILLFVIGLIILGPQRSPIAIKNTINLVKIFNKLLLSIKYGIVSMFELENLQNKIKIKDVIDLQEHFTKKFKYLMIEYHKKDINKNNIDIKSTKFNNINNFILLYQNINQASNYFSKIINNVNTLFNFKNDKL</sequence>